<protein>
    <submittedName>
        <fullName evidence="1">Uncharacterized protein</fullName>
    </submittedName>
</protein>
<feature type="non-terminal residue" evidence="1">
    <location>
        <position position="59"/>
    </location>
</feature>
<organism evidence="1 2">
    <name type="scientific">Streblomastix strix</name>
    <dbReference type="NCBI Taxonomy" id="222440"/>
    <lineage>
        <taxon>Eukaryota</taxon>
        <taxon>Metamonada</taxon>
        <taxon>Preaxostyla</taxon>
        <taxon>Oxymonadida</taxon>
        <taxon>Streblomastigidae</taxon>
        <taxon>Streblomastix</taxon>
    </lineage>
</organism>
<evidence type="ECO:0000313" key="2">
    <source>
        <dbReference type="Proteomes" id="UP000324800"/>
    </source>
</evidence>
<evidence type="ECO:0000313" key="1">
    <source>
        <dbReference type="EMBL" id="KAA6385905.1"/>
    </source>
</evidence>
<comment type="caution">
    <text evidence="1">The sequence shown here is derived from an EMBL/GenBank/DDBJ whole genome shotgun (WGS) entry which is preliminary data.</text>
</comment>
<dbReference type="Proteomes" id="UP000324800">
    <property type="component" value="Unassembled WGS sequence"/>
</dbReference>
<name>A0A5J4VU02_9EUKA</name>
<accession>A0A5J4VU02</accession>
<reference evidence="1 2" key="1">
    <citation type="submission" date="2019-03" db="EMBL/GenBank/DDBJ databases">
        <title>Single cell metagenomics reveals metabolic interactions within the superorganism composed of flagellate Streblomastix strix and complex community of Bacteroidetes bacteria on its surface.</title>
        <authorList>
            <person name="Treitli S.C."/>
            <person name="Kolisko M."/>
            <person name="Husnik F."/>
            <person name="Keeling P."/>
            <person name="Hampl V."/>
        </authorList>
    </citation>
    <scope>NUCLEOTIDE SEQUENCE [LARGE SCALE GENOMIC DNA]</scope>
    <source>
        <strain evidence="1">ST1C</strain>
    </source>
</reference>
<sequence length="59" mass="6293">MLLLEVVAEQSLGVFQVAALLSQLARDGASSSCEFGSCASHIAFEAYPMAQFEPGMNLR</sequence>
<proteinExistence type="predicted"/>
<dbReference type="EMBL" id="SNRW01005047">
    <property type="protein sequence ID" value="KAA6385905.1"/>
    <property type="molecule type" value="Genomic_DNA"/>
</dbReference>
<dbReference type="AlphaFoldDB" id="A0A5J4VU02"/>
<gene>
    <name evidence="1" type="ORF">EZS28_018565</name>
</gene>